<organism evidence="2 3">
    <name type="scientific">Erythrobacter mangrovi</name>
    <dbReference type="NCBI Taxonomy" id="2739433"/>
    <lineage>
        <taxon>Bacteria</taxon>
        <taxon>Pseudomonadati</taxon>
        <taxon>Pseudomonadota</taxon>
        <taxon>Alphaproteobacteria</taxon>
        <taxon>Sphingomonadales</taxon>
        <taxon>Erythrobacteraceae</taxon>
        <taxon>Erythrobacter/Porphyrobacter group</taxon>
        <taxon>Erythrobacter</taxon>
    </lineage>
</organism>
<evidence type="ECO:0000313" key="3">
    <source>
        <dbReference type="Proteomes" id="UP000504693"/>
    </source>
</evidence>
<keyword evidence="3" id="KW-1185">Reference proteome</keyword>
<proteinExistence type="predicted"/>
<feature type="chain" id="PRO_5028953345" evidence="1">
    <location>
        <begin position="22"/>
        <end position="119"/>
    </location>
</feature>
<dbReference type="EMBL" id="CP053921">
    <property type="protein sequence ID" value="QKG70586.1"/>
    <property type="molecule type" value="Genomic_DNA"/>
</dbReference>
<name>A0A7D4BA49_9SPHN</name>
<dbReference type="RefSeq" id="WP_173212751.1">
    <property type="nucleotide sequence ID" value="NZ_CP053921.1"/>
</dbReference>
<gene>
    <name evidence="2" type="ORF">HQR01_03940</name>
</gene>
<keyword evidence="1" id="KW-0732">Signal</keyword>
<dbReference type="AlphaFoldDB" id="A0A7D4BA49"/>
<accession>A0A7D4BA49</accession>
<dbReference type="KEGG" id="emv:HQR01_03940"/>
<dbReference type="Proteomes" id="UP000504693">
    <property type="component" value="Chromosome"/>
</dbReference>
<protein>
    <submittedName>
        <fullName evidence="2">Uncharacterized protein</fullName>
    </submittedName>
</protein>
<feature type="signal peptide" evidence="1">
    <location>
        <begin position="1"/>
        <end position="21"/>
    </location>
</feature>
<sequence>MLTILAPVLLLAQASTLPAEAAPVPLDIQQQTALRCSMAIAMAAERQRAGTVGDHAWPDLSERGREFFVRSLAQLMDDTGLTREGLVKQARPEVDALQQPGRLAEVMPGCLLLLDASGL</sequence>
<reference evidence="2 3" key="1">
    <citation type="submission" date="2020-05" db="EMBL/GenBank/DDBJ databases">
        <title>Erythrobacter mangrovi sp. nov., isolated from rhizosphere soil of mangrove plant (Kandelia candel).</title>
        <authorList>
            <person name="Ye Y.H."/>
        </authorList>
    </citation>
    <scope>NUCLEOTIDE SEQUENCE [LARGE SCALE GENOMIC DNA]</scope>
    <source>
        <strain evidence="2 3">EB310</strain>
    </source>
</reference>
<evidence type="ECO:0000313" key="2">
    <source>
        <dbReference type="EMBL" id="QKG70586.1"/>
    </source>
</evidence>
<evidence type="ECO:0000256" key="1">
    <source>
        <dbReference type="SAM" id="SignalP"/>
    </source>
</evidence>